<dbReference type="EMBL" id="WBMS02000049">
    <property type="protein sequence ID" value="MWA06343.1"/>
    <property type="molecule type" value="Genomic_DNA"/>
</dbReference>
<proteinExistence type="predicted"/>
<protein>
    <recommendedName>
        <fullName evidence="1">Novel STAND NTPase 1 domain-containing protein</fullName>
    </recommendedName>
</protein>
<evidence type="ECO:0000313" key="2">
    <source>
        <dbReference type="EMBL" id="MWA06343.1"/>
    </source>
</evidence>
<dbReference type="SMART" id="SM00028">
    <property type="entry name" value="TPR"/>
    <property type="match status" value="3"/>
</dbReference>
<name>A0A6I4ML54_9ACTN</name>
<dbReference type="Proteomes" id="UP000462055">
    <property type="component" value="Unassembled WGS sequence"/>
</dbReference>
<dbReference type="AlphaFoldDB" id="A0A6I4ML54"/>
<reference evidence="2" key="1">
    <citation type="submission" date="2019-12" db="EMBL/GenBank/DDBJ databases">
        <title>Actinomadura physcomitrii sp. nov., a novel actinomycete isolated from moss [Physcomitrium sphaericum (Ludw) Fuernr].</title>
        <authorList>
            <person name="Zhuang X."/>
        </authorList>
    </citation>
    <scope>NUCLEOTIDE SEQUENCE [LARGE SCALE GENOMIC DNA]</scope>
    <source>
        <strain evidence="2">LD22</strain>
    </source>
</reference>
<accession>A0A6I4ML54</accession>
<dbReference type="Gene3D" id="1.25.40.10">
    <property type="entry name" value="Tetratricopeptide repeat domain"/>
    <property type="match status" value="1"/>
</dbReference>
<evidence type="ECO:0000313" key="3">
    <source>
        <dbReference type="Proteomes" id="UP000462055"/>
    </source>
</evidence>
<keyword evidence="3" id="KW-1185">Reference proteome</keyword>
<sequence>MNTSTPTRPARVSPWIGVRPYGAADADRFFGRSTETARVVELWQCHRLTILHGESGVGKTSLLQAAVRPHLVASGANVLPIGAAAGHPGLPGPVVGALNPVSFAVLASWQPDEPAVRVLNASIVEFLQRRERFGRSRSEPTLVAVDHVHRAAPGSPDEPGLVRFLEELAEALGETPSAHLLLSTRTSDLGVLRHLTESLPAAVTARYALGPLTRDSAIEAVVRPLAAWGVSLADGAAGHLVDSVSAASAAVRPGPGDPAPVTEPVPLQIVATALWEARAENDMVITPRMLPDAEPALAAYCARALDTITTDHGLPTCEVGTWLRRAFITPDGGERLVRPVARPPEMTESLIRDVEDRYLLTRVDRNGEPHLRLRYPWLTTVLRRLSDVQLPARQRDPAECLRSARLAYAAGDLDLAMRHALSAMRLSRPEHQHIQAQAQSLLGCIAHLGGRHEAAEEHYRTAIGFFEVLQRLPEAGRLLAAIGELKLALGDKAGALEELSAAAQCAPDDPSVQIGLAHAFWYVERPQAAINVLDRVLRTDGNAEARRWRGEIHVDLDHAEQALRDLDRLGRRAPPSARAARSLALCMVTGGQTGPDDLEEIVDAAPRNGPVLLRAARTRALCGDADRAGELAARALRATDPPLAPLQSRQARELLRDG</sequence>
<feature type="domain" description="Novel STAND NTPase 1" evidence="1">
    <location>
        <begin position="14"/>
        <end position="281"/>
    </location>
</feature>
<evidence type="ECO:0000259" key="1">
    <source>
        <dbReference type="Pfam" id="PF20703"/>
    </source>
</evidence>
<dbReference type="Pfam" id="PF20703">
    <property type="entry name" value="nSTAND1"/>
    <property type="match status" value="1"/>
</dbReference>
<dbReference type="Gene3D" id="3.40.50.300">
    <property type="entry name" value="P-loop containing nucleotide triphosphate hydrolases"/>
    <property type="match status" value="1"/>
</dbReference>
<dbReference type="InterPro" id="IPR027417">
    <property type="entry name" value="P-loop_NTPase"/>
</dbReference>
<gene>
    <name evidence="2" type="ORF">F8568_039575</name>
</gene>
<dbReference type="InterPro" id="IPR011990">
    <property type="entry name" value="TPR-like_helical_dom_sf"/>
</dbReference>
<organism evidence="2 3">
    <name type="scientific">Actinomadura physcomitrii</name>
    <dbReference type="NCBI Taxonomy" id="2650748"/>
    <lineage>
        <taxon>Bacteria</taxon>
        <taxon>Bacillati</taxon>
        <taxon>Actinomycetota</taxon>
        <taxon>Actinomycetes</taxon>
        <taxon>Streptosporangiales</taxon>
        <taxon>Thermomonosporaceae</taxon>
        <taxon>Actinomadura</taxon>
    </lineage>
</organism>
<dbReference type="InterPro" id="IPR049052">
    <property type="entry name" value="nSTAND1"/>
</dbReference>
<comment type="caution">
    <text evidence="2">The sequence shown here is derived from an EMBL/GenBank/DDBJ whole genome shotgun (WGS) entry which is preliminary data.</text>
</comment>
<dbReference type="SUPFAM" id="SSF52540">
    <property type="entry name" value="P-loop containing nucleoside triphosphate hydrolases"/>
    <property type="match status" value="1"/>
</dbReference>
<dbReference type="SUPFAM" id="SSF48452">
    <property type="entry name" value="TPR-like"/>
    <property type="match status" value="2"/>
</dbReference>
<dbReference type="RefSeq" id="WP_151598768.1">
    <property type="nucleotide sequence ID" value="NZ_WBMS02000049.1"/>
</dbReference>
<dbReference type="InterPro" id="IPR019734">
    <property type="entry name" value="TPR_rpt"/>
</dbReference>